<feature type="domain" description="RDD" evidence="8">
    <location>
        <begin position="62"/>
        <end position="202"/>
    </location>
</feature>
<evidence type="ECO:0000256" key="3">
    <source>
        <dbReference type="ARBA" id="ARBA00022692"/>
    </source>
</evidence>
<feature type="compositionally biased region" description="Gly residues" evidence="6">
    <location>
        <begin position="1"/>
        <end position="10"/>
    </location>
</feature>
<comment type="caution">
    <text evidence="9">The sequence shown here is derived from an EMBL/GenBank/DDBJ whole genome shotgun (WGS) entry which is preliminary data.</text>
</comment>
<evidence type="ECO:0000256" key="5">
    <source>
        <dbReference type="ARBA" id="ARBA00023136"/>
    </source>
</evidence>
<gene>
    <name evidence="9" type="ORF">ACIBG2_30810</name>
</gene>
<protein>
    <submittedName>
        <fullName evidence="9">RDD family protein</fullName>
    </submittedName>
</protein>
<feature type="transmembrane region" description="Helical" evidence="7">
    <location>
        <begin position="163"/>
        <end position="185"/>
    </location>
</feature>
<evidence type="ECO:0000313" key="9">
    <source>
        <dbReference type="EMBL" id="MFI6501807.1"/>
    </source>
</evidence>
<dbReference type="InterPro" id="IPR010432">
    <property type="entry name" value="RDD"/>
</dbReference>
<proteinExistence type="predicted"/>
<dbReference type="Pfam" id="PF06271">
    <property type="entry name" value="RDD"/>
    <property type="match status" value="1"/>
</dbReference>
<comment type="subcellular location">
    <subcellularLocation>
        <location evidence="1">Cell membrane</location>
        <topology evidence="1">Multi-pass membrane protein</topology>
    </subcellularLocation>
</comment>
<dbReference type="PANTHER" id="PTHR36115">
    <property type="entry name" value="PROLINE-RICH ANTIGEN HOMOLOG-RELATED"/>
    <property type="match status" value="1"/>
</dbReference>
<dbReference type="EMBL" id="JBITGY010000008">
    <property type="protein sequence ID" value="MFI6501807.1"/>
    <property type="molecule type" value="Genomic_DNA"/>
</dbReference>
<feature type="region of interest" description="Disordered" evidence="6">
    <location>
        <begin position="1"/>
        <end position="59"/>
    </location>
</feature>
<feature type="transmembrane region" description="Helical" evidence="7">
    <location>
        <begin position="64"/>
        <end position="85"/>
    </location>
</feature>
<sequence length="209" mass="22039">MTNYGPGGSSPHGAPYGDPQGAPQGAQQYGAPQGAQYSAPQGAQYGAPQPQGGHEPPSPPLAEWWQRLVARIVDGVILGIAYAVLSMILATVLGVGFLAVMLTAILGAVIYFAYEFVMLRSGGQTIGKKVMGLRVVPAGGNRAGRPLTTDAVVSRAGVLWGPLALSFIPVIGFVAYLLYVVNVLWQFWDKPLQQCLHDKLAGTVVVRVK</sequence>
<evidence type="ECO:0000256" key="1">
    <source>
        <dbReference type="ARBA" id="ARBA00004651"/>
    </source>
</evidence>
<keyword evidence="3 7" id="KW-0812">Transmembrane</keyword>
<dbReference type="PANTHER" id="PTHR36115:SF4">
    <property type="entry name" value="MEMBRANE PROTEIN"/>
    <property type="match status" value="1"/>
</dbReference>
<accession>A0ABW7Z0V1</accession>
<evidence type="ECO:0000256" key="2">
    <source>
        <dbReference type="ARBA" id="ARBA00022475"/>
    </source>
</evidence>
<evidence type="ECO:0000259" key="8">
    <source>
        <dbReference type="Pfam" id="PF06271"/>
    </source>
</evidence>
<evidence type="ECO:0000256" key="4">
    <source>
        <dbReference type="ARBA" id="ARBA00022989"/>
    </source>
</evidence>
<keyword evidence="5 7" id="KW-0472">Membrane</keyword>
<dbReference type="Proteomes" id="UP001612741">
    <property type="component" value="Unassembled WGS sequence"/>
</dbReference>
<keyword evidence="10" id="KW-1185">Reference proteome</keyword>
<evidence type="ECO:0000256" key="7">
    <source>
        <dbReference type="SAM" id="Phobius"/>
    </source>
</evidence>
<reference evidence="9 10" key="1">
    <citation type="submission" date="2024-10" db="EMBL/GenBank/DDBJ databases">
        <title>The Natural Products Discovery Center: Release of the First 8490 Sequenced Strains for Exploring Actinobacteria Biosynthetic Diversity.</title>
        <authorList>
            <person name="Kalkreuter E."/>
            <person name="Kautsar S.A."/>
            <person name="Yang D."/>
            <person name="Bader C.D."/>
            <person name="Teijaro C.N."/>
            <person name="Fluegel L."/>
            <person name="Davis C.M."/>
            <person name="Simpson J.R."/>
            <person name="Lauterbach L."/>
            <person name="Steele A.D."/>
            <person name="Gui C."/>
            <person name="Meng S."/>
            <person name="Li G."/>
            <person name="Viehrig K."/>
            <person name="Ye F."/>
            <person name="Su P."/>
            <person name="Kiefer A.F."/>
            <person name="Nichols A."/>
            <person name="Cepeda A.J."/>
            <person name="Yan W."/>
            <person name="Fan B."/>
            <person name="Jiang Y."/>
            <person name="Adhikari A."/>
            <person name="Zheng C.-J."/>
            <person name="Schuster L."/>
            <person name="Cowan T.M."/>
            <person name="Smanski M.J."/>
            <person name="Chevrette M.G."/>
            <person name="De Carvalho L.P.S."/>
            <person name="Shen B."/>
        </authorList>
    </citation>
    <scope>NUCLEOTIDE SEQUENCE [LARGE SCALE GENOMIC DNA]</scope>
    <source>
        <strain evidence="9 10">NPDC050545</strain>
    </source>
</reference>
<dbReference type="RefSeq" id="WP_397086626.1">
    <property type="nucleotide sequence ID" value="NZ_JBITGY010000008.1"/>
</dbReference>
<dbReference type="InterPro" id="IPR051791">
    <property type="entry name" value="Pra-immunoreactive"/>
</dbReference>
<keyword evidence="2" id="KW-1003">Cell membrane</keyword>
<feature type="transmembrane region" description="Helical" evidence="7">
    <location>
        <begin position="92"/>
        <end position="114"/>
    </location>
</feature>
<evidence type="ECO:0000256" key="6">
    <source>
        <dbReference type="SAM" id="MobiDB-lite"/>
    </source>
</evidence>
<evidence type="ECO:0000313" key="10">
    <source>
        <dbReference type="Proteomes" id="UP001612741"/>
    </source>
</evidence>
<organism evidence="9 10">
    <name type="scientific">Nonomuraea typhae</name>
    <dbReference type="NCBI Taxonomy" id="2603600"/>
    <lineage>
        <taxon>Bacteria</taxon>
        <taxon>Bacillati</taxon>
        <taxon>Actinomycetota</taxon>
        <taxon>Actinomycetes</taxon>
        <taxon>Streptosporangiales</taxon>
        <taxon>Streptosporangiaceae</taxon>
        <taxon>Nonomuraea</taxon>
    </lineage>
</organism>
<keyword evidence="4 7" id="KW-1133">Transmembrane helix</keyword>
<feature type="compositionally biased region" description="Low complexity" evidence="6">
    <location>
        <begin position="13"/>
        <end position="53"/>
    </location>
</feature>
<name>A0ABW7Z0V1_9ACTN</name>